<dbReference type="KEGG" id="bsan:CHH28_04705"/>
<dbReference type="Pfam" id="PF11872">
    <property type="entry name" value="DUF3392"/>
    <property type="match status" value="1"/>
</dbReference>
<reference evidence="2 3" key="1">
    <citation type="submission" date="2017-07" db="EMBL/GenBank/DDBJ databases">
        <title>Annotated genome sequence of Bacterioplanes sanyensis isolated from Red Sea.</title>
        <authorList>
            <person name="Rehman Z.U."/>
        </authorList>
    </citation>
    <scope>NUCLEOTIDE SEQUENCE [LARGE SCALE GENOMIC DNA]</scope>
    <source>
        <strain evidence="2 3">NV9</strain>
    </source>
</reference>
<dbReference type="EMBL" id="CP022530">
    <property type="protein sequence ID" value="ASP38022.1"/>
    <property type="molecule type" value="Genomic_DNA"/>
</dbReference>
<proteinExistence type="predicted"/>
<evidence type="ECO:0000313" key="3">
    <source>
        <dbReference type="Proteomes" id="UP000202440"/>
    </source>
</evidence>
<keyword evidence="1" id="KW-1133">Transmembrane helix</keyword>
<dbReference type="RefSeq" id="WP_094059221.1">
    <property type="nucleotide sequence ID" value="NZ_CP022530.1"/>
</dbReference>
<feature type="transmembrane region" description="Helical" evidence="1">
    <location>
        <begin position="18"/>
        <end position="35"/>
    </location>
</feature>
<accession>A0A222FHB5</accession>
<name>A0A222FHB5_9GAMM</name>
<dbReference type="OrthoDB" id="6196761at2"/>
<keyword evidence="1" id="KW-0812">Transmembrane</keyword>
<dbReference type="Proteomes" id="UP000202440">
    <property type="component" value="Chromosome"/>
</dbReference>
<keyword evidence="3" id="KW-1185">Reference proteome</keyword>
<organism evidence="2 3">
    <name type="scientific">Bacterioplanes sanyensis</name>
    <dbReference type="NCBI Taxonomy" id="1249553"/>
    <lineage>
        <taxon>Bacteria</taxon>
        <taxon>Pseudomonadati</taxon>
        <taxon>Pseudomonadota</taxon>
        <taxon>Gammaproteobacteria</taxon>
        <taxon>Oceanospirillales</taxon>
        <taxon>Oceanospirillaceae</taxon>
        <taxon>Bacterioplanes</taxon>
    </lineage>
</organism>
<evidence type="ECO:0000313" key="2">
    <source>
        <dbReference type="EMBL" id="ASP38022.1"/>
    </source>
</evidence>
<evidence type="ECO:0008006" key="4">
    <source>
        <dbReference type="Google" id="ProtNLM"/>
    </source>
</evidence>
<feature type="transmembrane region" description="Helical" evidence="1">
    <location>
        <begin position="47"/>
        <end position="69"/>
    </location>
</feature>
<dbReference type="AlphaFoldDB" id="A0A222FHB5"/>
<sequence length="106" mass="11970">MSWLNQLASYLRPHTDDIALALVATLLVIFGDSINDLVRHLMRRRPVWLRVSVFIALCAFGYGALSVWLTPVVESWLRQLPGWQMLLAVVGCFVAVGVLAERYKKS</sequence>
<dbReference type="InterPro" id="IPR021813">
    <property type="entry name" value="DUF3392"/>
</dbReference>
<evidence type="ECO:0000256" key="1">
    <source>
        <dbReference type="SAM" id="Phobius"/>
    </source>
</evidence>
<feature type="transmembrane region" description="Helical" evidence="1">
    <location>
        <begin position="81"/>
        <end position="100"/>
    </location>
</feature>
<gene>
    <name evidence="2" type="ORF">CHH28_04705</name>
</gene>
<protein>
    <recommendedName>
        <fullName evidence="4">DUF3392 domain-containing protein</fullName>
    </recommendedName>
</protein>
<keyword evidence="1" id="KW-0472">Membrane</keyword>